<dbReference type="Proteomes" id="UP000053927">
    <property type="component" value="Unassembled WGS sequence"/>
</dbReference>
<accession>R7RVR4</accession>
<dbReference type="eggNOG" id="ENOG502SKTF">
    <property type="taxonomic scope" value="Eukaryota"/>
</dbReference>
<evidence type="ECO:0000259" key="1">
    <source>
        <dbReference type="Pfam" id="PF09994"/>
    </source>
</evidence>
<evidence type="ECO:0000313" key="3">
    <source>
        <dbReference type="Proteomes" id="UP000053927"/>
    </source>
</evidence>
<keyword evidence="3" id="KW-1185">Reference proteome</keyword>
<dbReference type="GeneID" id="18806574"/>
<dbReference type="InterPro" id="IPR018712">
    <property type="entry name" value="Tle1-like_cat"/>
</dbReference>
<dbReference type="OrthoDB" id="3057168at2759"/>
<dbReference type="PANTHER" id="PTHR33840">
    <property type="match status" value="1"/>
</dbReference>
<dbReference type="EMBL" id="JH687407">
    <property type="protein sequence ID" value="EIM79229.1"/>
    <property type="molecule type" value="Genomic_DNA"/>
</dbReference>
<organism evidence="2 3">
    <name type="scientific">Stereum hirsutum (strain FP-91666)</name>
    <name type="common">White-rot fungus</name>
    <dbReference type="NCBI Taxonomy" id="721885"/>
    <lineage>
        <taxon>Eukaryota</taxon>
        <taxon>Fungi</taxon>
        <taxon>Dikarya</taxon>
        <taxon>Basidiomycota</taxon>
        <taxon>Agaricomycotina</taxon>
        <taxon>Agaricomycetes</taxon>
        <taxon>Russulales</taxon>
        <taxon>Stereaceae</taxon>
        <taxon>Stereum</taxon>
    </lineage>
</organism>
<name>R7RVR4_STEHR</name>
<dbReference type="Pfam" id="PF09994">
    <property type="entry name" value="T6SS_Tle1-like_cat"/>
    <property type="match status" value="1"/>
</dbReference>
<evidence type="ECO:0000313" key="2">
    <source>
        <dbReference type="EMBL" id="EIM79229.1"/>
    </source>
</evidence>
<dbReference type="KEGG" id="shs:STEHIDRAFT_69796"/>
<dbReference type="AlphaFoldDB" id="R7RVR4"/>
<protein>
    <recommendedName>
        <fullName evidence="1">T6SS Phospholipase effector Tle1-like catalytic domain-containing protein</fullName>
    </recommendedName>
</protein>
<feature type="domain" description="T6SS Phospholipase effector Tle1-like catalytic" evidence="1">
    <location>
        <begin position="4"/>
        <end position="173"/>
    </location>
</feature>
<proteinExistence type="predicted"/>
<dbReference type="RefSeq" id="XP_007311652.1">
    <property type="nucleotide sequence ID" value="XM_007311590.1"/>
</dbReference>
<sequence>MYTASKIRDVYAFLAQNYEEGDEIFMFGGAYILRKTLELIDKIGLLETENLGVFFSIWGALHTGKIHPVPVGTRKPRIRCVGFWDTAGAAYNQIEALRIKDTDLPSNIDVALHAVSLQENRREFRPTLWTTPENGLGANQVLKEVWFPGAHSDVGGSYERHELADIALFWMVGEIIDHDLFEVNTGVIIRSSQPHPEPWGAPQPHNAYIESSWMARRMIHAEQRLESGDITPDTNFHESWKFAPDTLTLDYKMISANIVQDAFTSDWSPKYCTLNAFEENRKAHWNHQRVCYFSSIFFLYVPYNEL</sequence>
<reference evidence="3" key="1">
    <citation type="journal article" date="2012" name="Science">
        <title>The Paleozoic origin of enzymatic lignin decomposition reconstructed from 31 fungal genomes.</title>
        <authorList>
            <person name="Floudas D."/>
            <person name="Binder M."/>
            <person name="Riley R."/>
            <person name="Barry K."/>
            <person name="Blanchette R.A."/>
            <person name="Henrissat B."/>
            <person name="Martinez A.T."/>
            <person name="Otillar R."/>
            <person name="Spatafora J.W."/>
            <person name="Yadav J.S."/>
            <person name="Aerts A."/>
            <person name="Benoit I."/>
            <person name="Boyd A."/>
            <person name="Carlson A."/>
            <person name="Copeland A."/>
            <person name="Coutinho P.M."/>
            <person name="de Vries R.P."/>
            <person name="Ferreira P."/>
            <person name="Findley K."/>
            <person name="Foster B."/>
            <person name="Gaskell J."/>
            <person name="Glotzer D."/>
            <person name="Gorecki P."/>
            <person name="Heitman J."/>
            <person name="Hesse C."/>
            <person name="Hori C."/>
            <person name="Igarashi K."/>
            <person name="Jurgens J.A."/>
            <person name="Kallen N."/>
            <person name="Kersten P."/>
            <person name="Kohler A."/>
            <person name="Kuees U."/>
            <person name="Kumar T.K.A."/>
            <person name="Kuo A."/>
            <person name="LaButti K."/>
            <person name="Larrondo L.F."/>
            <person name="Lindquist E."/>
            <person name="Ling A."/>
            <person name="Lombard V."/>
            <person name="Lucas S."/>
            <person name="Lundell T."/>
            <person name="Martin R."/>
            <person name="McLaughlin D.J."/>
            <person name="Morgenstern I."/>
            <person name="Morin E."/>
            <person name="Murat C."/>
            <person name="Nagy L.G."/>
            <person name="Nolan M."/>
            <person name="Ohm R.A."/>
            <person name="Patyshakuliyeva A."/>
            <person name="Rokas A."/>
            <person name="Ruiz-Duenas F.J."/>
            <person name="Sabat G."/>
            <person name="Salamov A."/>
            <person name="Samejima M."/>
            <person name="Schmutz J."/>
            <person name="Slot J.C."/>
            <person name="St John F."/>
            <person name="Stenlid J."/>
            <person name="Sun H."/>
            <person name="Sun S."/>
            <person name="Syed K."/>
            <person name="Tsang A."/>
            <person name="Wiebenga A."/>
            <person name="Young D."/>
            <person name="Pisabarro A."/>
            <person name="Eastwood D.C."/>
            <person name="Martin F."/>
            <person name="Cullen D."/>
            <person name="Grigoriev I.V."/>
            <person name="Hibbett D.S."/>
        </authorList>
    </citation>
    <scope>NUCLEOTIDE SEQUENCE [LARGE SCALE GENOMIC DNA]</scope>
    <source>
        <strain evidence="3">FP-91666</strain>
    </source>
</reference>
<gene>
    <name evidence="2" type="ORF">STEHIDRAFT_69796</name>
</gene>
<dbReference type="PANTHER" id="PTHR33840:SF1">
    <property type="entry name" value="TLE1 PHOSPHOLIPASE DOMAIN-CONTAINING PROTEIN"/>
    <property type="match status" value="1"/>
</dbReference>